<protein>
    <submittedName>
        <fullName evidence="2">Uncharacterized protein</fullName>
    </submittedName>
</protein>
<proteinExistence type="predicted"/>
<organism evidence="2 3">
    <name type="scientific">Ensete ventricosum</name>
    <name type="common">Abyssinian banana</name>
    <name type="synonym">Musa ensete</name>
    <dbReference type="NCBI Taxonomy" id="4639"/>
    <lineage>
        <taxon>Eukaryota</taxon>
        <taxon>Viridiplantae</taxon>
        <taxon>Streptophyta</taxon>
        <taxon>Embryophyta</taxon>
        <taxon>Tracheophyta</taxon>
        <taxon>Spermatophyta</taxon>
        <taxon>Magnoliopsida</taxon>
        <taxon>Liliopsida</taxon>
        <taxon>Zingiberales</taxon>
        <taxon>Musaceae</taxon>
        <taxon>Ensete</taxon>
    </lineage>
</organism>
<evidence type="ECO:0000313" key="2">
    <source>
        <dbReference type="EMBL" id="RRT35355.1"/>
    </source>
</evidence>
<evidence type="ECO:0000313" key="3">
    <source>
        <dbReference type="Proteomes" id="UP000287651"/>
    </source>
</evidence>
<reference evidence="2 3" key="1">
    <citation type="journal article" date="2014" name="Agronomy (Basel)">
        <title>A Draft Genome Sequence for Ensete ventricosum, the Drought-Tolerant Tree Against Hunger.</title>
        <authorList>
            <person name="Harrison J."/>
            <person name="Moore K.A."/>
            <person name="Paszkiewicz K."/>
            <person name="Jones T."/>
            <person name="Grant M."/>
            <person name="Ambacheew D."/>
            <person name="Muzemil S."/>
            <person name="Studholme D.J."/>
        </authorList>
    </citation>
    <scope>NUCLEOTIDE SEQUENCE [LARGE SCALE GENOMIC DNA]</scope>
</reference>
<gene>
    <name evidence="2" type="ORF">B296_00057012</name>
</gene>
<feature type="compositionally biased region" description="Basic and acidic residues" evidence="1">
    <location>
        <begin position="60"/>
        <end position="71"/>
    </location>
</feature>
<name>A0A426X794_ENSVE</name>
<accession>A0A426X794</accession>
<dbReference type="Proteomes" id="UP000287651">
    <property type="component" value="Unassembled WGS sequence"/>
</dbReference>
<sequence>MVASSKRSLTEQKVAIDRASEVRCAEVDAKMEKATRNESCDGGGGGGGGRASHGNALGAAHEEALERAAGD</sequence>
<feature type="region of interest" description="Disordered" evidence="1">
    <location>
        <begin position="32"/>
        <end position="71"/>
    </location>
</feature>
<feature type="compositionally biased region" description="Gly residues" evidence="1">
    <location>
        <begin position="41"/>
        <end position="51"/>
    </location>
</feature>
<evidence type="ECO:0000256" key="1">
    <source>
        <dbReference type="SAM" id="MobiDB-lite"/>
    </source>
</evidence>
<comment type="caution">
    <text evidence="2">The sequence shown here is derived from an EMBL/GenBank/DDBJ whole genome shotgun (WGS) entry which is preliminary data.</text>
</comment>
<dbReference type="EMBL" id="AMZH03025170">
    <property type="protein sequence ID" value="RRT35355.1"/>
    <property type="molecule type" value="Genomic_DNA"/>
</dbReference>
<dbReference type="AlphaFoldDB" id="A0A426X794"/>